<sequence length="569" mass="62850">MRSARTPEQIVLARVQQRVKLGNTKPSDEVQPLRLSVTWEPQQGVLAVNLPPSELTLPLHELTVDADNLDFESMLRKVIEKHSRALLVALRARLEQDSRGEFSEPGVVVAEKDALHLHLCTDEVVTMNIDMRSGRLNFKDINDLGVAGRASRFYVVTLRVFNNPEALVDHLGALRTRTILSIAEEKAHYLGYQSHRTRNLGQQATDILSGAPAAEAAMPNIRVIPLNWWSDENAQVITCVKLKYVQQPLGKRAGSSTIIRPSKRIIYDTTEAVVSFLSENVNTCVDEFLEEWARVSKMVVIAREVAKMSKDKAWSDIQLLSFDLQTVEFAYAPGYAVSIACEDQLSLEGTKFILRFTRDDPADSFNPHDDAEPFLTSILRQHGQGRLAPSLERLVMVLRDTLPIAVELEKIRKGCQEQGYHVDTFAKASGWYRLLYPTLKHALDFRLLKNQRVAILDGSHSLFKPSHVRVDSGSVPQPSTSRAASSSSSSLGAASSSSGSASNAAAATNELFLQPIPQFSQFAKEAVSEAAQAGTPNLVDITVGVICETSAVGVLAQSIHRRVVEKLKR</sequence>
<comment type="caution">
    <text evidence="2">The sequence shown here is derived from an EMBL/GenBank/DDBJ whole genome shotgun (WGS) entry which is preliminary data.</text>
</comment>
<gene>
    <name evidence="2" type="ORF">H1R20_g5853</name>
</gene>
<dbReference type="InterPro" id="IPR013947">
    <property type="entry name" value="Mediator_Med14"/>
</dbReference>
<dbReference type="GO" id="GO:0006357">
    <property type="term" value="P:regulation of transcription by RNA polymerase II"/>
    <property type="evidence" value="ECO:0007669"/>
    <property type="project" value="InterPro"/>
</dbReference>
<evidence type="ECO:0000313" key="2">
    <source>
        <dbReference type="EMBL" id="KAJ2931245.1"/>
    </source>
</evidence>
<evidence type="ECO:0000313" key="3">
    <source>
        <dbReference type="Proteomes" id="UP001140091"/>
    </source>
</evidence>
<dbReference type="PANTHER" id="PTHR12809:SF2">
    <property type="entry name" value="MEDIATOR OF RNA POLYMERASE II TRANSCRIPTION SUBUNIT 14"/>
    <property type="match status" value="1"/>
</dbReference>
<feature type="region of interest" description="Disordered" evidence="1">
    <location>
        <begin position="467"/>
        <end position="492"/>
    </location>
</feature>
<feature type="non-terminal residue" evidence="2">
    <location>
        <position position="569"/>
    </location>
</feature>
<proteinExistence type="predicted"/>
<reference evidence="2" key="1">
    <citation type="submission" date="2022-06" db="EMBL/GenBank/DDBJ databases">
        <title>Genome Sequence of Candolleomyces eurysporus.</title>
        <authorList>
            <person name="Buettner E."/>
        </authorList>
    </citation>
    <scope>NUCLEOTIDE SEQUENCE</scope>
    <source>
        <strain evidence="2">VTCC 930004</strain>
    </source>
</reference>
<dbReference type="PANTHER" id="PTHR12809">
    <property type="entry name" value="MEDIATOR COMPLEX SUBUNIT"/>
    <property type="match status" value="1"/>
</dbReference>
<feature type="compositionally biased region" description="Low complexity" evidence="1">
    <location>
        <begin position="479"/>
        <end position="492"/>
    </location>
</feature>
<dbReference type="EMBL" id="JANBPK010000809">
    <property type="protein sequence ID" value="KAJ2931245.1"/>
    <property type="molecule type" value="Genomic_DNA"/>
</dbReference>
<organism evidence="2 3">
    <name type="scientific">Candolleomyces eurysporus</name>
    <dbReference type="NCBI Taxonomy" id="2828524"/>
    <lineage>
        <taxon>Eukaryota</taxon>
        <taxon>Fungi</taxon>
        <taxon>Dikarya</taxon>
        <taxon>Basidiomycota</taxon>
        <taxon>Agaricomycotina</taxon>
        <taxon>Agaricomycetes</taxon>
        <taxon>Agaricomycetidae</taxon>
        <taxon>Agaricales</taxon>
        <taxon>Agaricineae</taxon>
        <taxon>Psathyrellaceae</taxon>
        <taxon>Candolleomyces</taxon>
    </lineage>
</organism>
<dbReference type="Proteomes" id="UP001140091">
    <property type="component" value="Unassembled WGS sequence"/>
</dbReference>
<dbReference type="GO" id="GO:0070847">
    <property type="term" value="C:core mediator complex"/>
    <property type="evidence" value="ECO:0007669"/>
    <property type="project" value="TreeGrafter"/>
</dbReference>
<dbReference type="GO" id="GO:0016592">
    <property type="term" value="C:mediator complex"/>
    <property type="evidence" value="ECO:0007669"/>
    <property type="project" value="InterPro"/>
</dbReference>
<dbReference type="AlphaFoldDB" id="A0A9W8JAQ1"/>
<dbReference type="GO" id="GO:0003712">
    <property type="term" value="F:transcription coregulator activity"/>
    <property type="evidence" value="ECO:0007669"/>
    <property type="project" value="InterPro"/>
</dbReference>
<accession>A0A9W8JAQ1</accession>
<protein>
    <submittedName>
        <fullName evidence="2">Uncharacterized protein</fullName>
    </submittedName>
</protein>
<dbReference type="OrthoDB" id="205099at2759"/>
<keyword evidence="3" id="KW-1185">Reference proteome</keyword>
<name>A0A9W8JAQ1_9AGAR</name>
<evidence type="ECO:0000256" key="1">
    <source>
        <dbReference type="SAM" id="MobiDB-lite"/>
    </source>
</evidence>